<dbReference type="Pfam" id="PF14715">
    <property type="entry name" value="FixP_N"/>
    <property type="match status" value="1"/>
</dbReference>
<dbReference type="InterPro" id="IPR008168">
    <property type="entry name" value="Cyt_C_IC"/>
</dbReference>
<keyword evidence="8 21" id="KW-0349">Heme</keyword>
<evidence type="ECO:0000256" key="20">
    <source>
        <dbReference type="ARBA" id="ARBA00025525"/>
    </source>
</evidence>
<dbReference type="Gene3D" id="6.10.280.130">
    <property type="match status" value="1"/>
</dbReference>
<keyword evidence="9 21" id="KW-0679">Respiratory chain</keyword>
<comment type="similarity">
    <text evidence="3 21">Belongs to the CcoP / FixP family.</text>
</comment>
<dbReference type="Proteomes" id="UP000595460">
    <property type="component" value="Chromosome"/>
</dbReference>
<keyword evidence="17 21" id="KW-0408">Iron</keyword>
<keyword evidence="12" id="KW-0677">Repeat</keyword>
<comment type="subunit">
    <text evidence="4">Component of the cbb3-type cytochrome c oxidase at least composed of FixN, FixO, FixQ and FixP.</text>
</comment>
<dbReference type="RefSeq" id="WP_201657303.1">
    <property type="nucleotide sequence ID" value="NZ_CP068047.1"/>
</dbReference>
<dbReference type="PROSITE" id="PS51007">
    <property type="entry name" value="CYTC"/>
    <property type="match status" value="2"/>
</dbReference>
<comment type="cofactor">
    <cofactor evidence="21">
        <name>heme c</name>
        <dbReference type="ChEBI" id="CHEBI:61717"/>
    </cofactor>
    <text evidence="21">Binds 2 heme C groups per subunit.</text>
</comment>
<evidence type="ECO:0000256" key="7">
    <source>
        <dbReference type="ARBA" id="ARBA00022519"/>
    </source>
</evidence>
<dbReference type="EMBL" id="CP068047">
    <property type="protein sequence ID" value="QQR36197.1"/>
    <property type="molecule type" value="Genomic_DNA"/>
</dbReference>
<evidence type="ECO:0000256" key="16">
    <source>
        <dbReference type="ARBA" id="ARBA00023002"/>
    </source>
</evidence>
<name>A0ABX7BXG8_9HYPH</name>
<dbReference type="Gene3D" id="1.10.760.10">
    <property type="entry name" value="Cytochrome c-like domain"/>
    <property type="match status" value="2"/>
</dbReference>
<evidence type="ECO:0000256" key="15">
    <source>
        <dbReference type="ARBA" id="ARBA00022989"/>
    </source>
</evidence>
<dbReference type="InterPro" id="IPR004678">
    <property type="entry name" value="Cyt_c_oxidase_cbb3_su3"/>
</dbReference>
<evidence type="ECO:0000256" key="11">
    <source>
        <dbReference type="ARBA" id="ARBA00022723"/>
    </source>
</evidence>
<evidence type="ECO:0000259" key="23">
    <source>
        <dbReference type="PROSITE" id="PS51007"/>
    </source>
</evidence>
<dbReference type="Pfam" id="PF13442">
    <property type="entry name" value="Cytochrome_CBB3"/>
    <property type="match status" value="2"/>
</dbReference>
<evidence type="ECO:0000256" key="17">
    <source>
        <dbReference type="ARBA" id="ARBA00023004"/>
    </source>
</evidence>
<evidence type="ECO:0000256" key="22">
    <source>
        <dbReference type="SAM" id="Phobius"/>
    </source>
</evidence>
<evidence type="ECO:0000256" key="14">
    <source>
        <dbReference type="ARBA" id="ARBA00022982"/>
    </source>
</evidence>
<dbReference type="NCBIfam" id="TIGR00782">
    <property type="entry name" value="ccoP"/>
    <property type="match status" value="1"/>
</dbReference>
<dbReference type="PRINTS" id="PR00605">
    <property type="entry name" value="CYTCHROMECIC"/>
</dbReference>
<feature type="domain" description="Cytochrome c" evidence="23">
    <location>
        <begin position="117"/>
        <end position="207"/>
    </location>
</feature>
<reference evidence="24 25" key="1">
    <citation type="submission" date="2021-01" db="EMBL/GenBank/DDBJ databases">
        <title>Genome seq and assembly of Devosia sp. G19.</title>
        <authorList>
            <person name="Chhetri G."/>
        </authorList>
    </citation>
    <scope>NUCLEOTIDE SEQUENCE [LARGE SCALE GENOMIC DNA]</scope>
    <source>
        <strain evidence="24 25">G19</strain>
    </source>
</reference>
<keyword evidence="6 21" id="KW-1003">Cell membrane</keyword>
<protein>
    <recommendedName>
        <fullName evidence="21">Cbb3-type cytochrome c oxidase subunit</fullName>
    </recommendedName>
</protein>
<comment type="function">
    <text evidence="20">C-type cytochrome. Part of the cbb3-type cytochrome c oxidase complex. FixP subunit is required for transferring electrons from donor cytochrome c via its heme groups to FixO subunit. From there, electrons are shuttled to the catalytic binuclear center of FixN subunit where oxygen reduction takes place. The complex also functions as a proton pump.</text>
</comment>
<gene>
    <name evidence="24" type="primary">ccoP</name>
    <name evidence="24" type="ORF">JI749_00705</name>
</gene>
<comment type="subcellular location">
    <subcellularLocation>
        <location evidence="1 21">Cell inner membrane</location>
    </subcellularLocation>
</comment>
<proteinExistence type="inferred from homology"/>
<keyword evidence="16 21" id="KW-0560">Oxidoreductase</keyword>
<evidence type="ECO:0000256" key="9">
    <source>
        <dbReference type="ARBA" id="ARBA00022660"/>
    </source>
</evidence>
<evidence type="ECO:0000256" key="2">
    <source>
        <dbReference type="ARBA" id="ARBA00004673"/>
    </source>
</evidence>
<comment type="pathway">
    <text evidence="2 21">Energy metabolism; oxidative phosphorylation.</text>
</comment>
<evidence type="ECO:0000256" key="6">
    <source>
        <dbReference type="ARBA" id="ARBA00022475"/>
    </source>
</evidence>
<feature type="transmembrane region" description="Helical" evidence="22">
    <location>
        <begin position="41"/>
        <end position="63"/>
    </location>
</feature>
<dbReference type="SUPFAM" id="SSF46626">
    <property type="entry name" value="Cytochrome c"/>
    <property type="match status" value="2"/>
</dbReference>
<evidence type="ECO:0000313" key="24">
    <source>
        <dbReference type="EMBL" id="QQR36197.1"/>
    </source>
</evidence>
<evidence type="ECO:0000256" key="8">
    <source>
        <dbReference type="ARBA" id="ARBA00022617"/>
    </source>
</evidence>
<dbReference type="InterPro" id="IPR036909">
    <property type="entry name" value="Cyt_c-like_dom_sf"/>
</dbReference>
<dbReference type="PIRSF" id="PIRSF000006">
    <property type="entry name" value="Cbb3-Cox_fixP"/>
    <property type="match status" value="1"/>
</dbReference>
<dbReference type="InterPro" id="IPR032858">
    <property type="entry name" value="CcoP_N"/>
</dbReference>
<evidence type="ECO:0000256" key="4">
    <source>
        <dbReference type="ARBA" id="ARBA00011203"/>
    </source>
</evidence>
<keyword evidence="14 21" id="KW-0249">Electron transport</keyword>
<accession>A0ABX7BXG8</accession>
<evidence type="ECO:0000256" key="12">
    <source>
        <dbReference type="ARBA" id="ARBA00022737"/>
    </source>
</evidence>
<dbReference type="PANTHER" id="PTHR33751:SF1">
    <property type="entry name" value="CBB3-TYPE CYTOCHROME C OXIDASE SUBUNIT FIXP"/>
    <property type="match status" value="1"/>
</dbReference>
<sequence length="296" mass="31670">MSGQDNSPGGHDRDIDHLSGVETTGHEWDGIKELNNPLPRWWLWTFYACIIWAIGYTVLYPAWPLVSSATSGLLGYSSRVELEQTMAAVETANGAVVARIAEAPLEDILADPELARFATSAGASAFRVNCSQCHGTGAAGGPGYPNLNDDSWIWGGTIEQIYLTIAHGVRSPTDPDTRYNLMPNFGADGMLDREAIKEVAAYVASLSDIGGAATPEGEQLFADNCAGCHGERGAGMSDVGGPDLTDKIWLYEGSLEAITAQIERPRHGMMQAWSEKLDDATIKELAIYVHGLGGGQ</sequence>
<evidence type="ECO:0000256" key="13">
    <source>
        <dbReference type="ARBA" id="ARBA00022781"/>
    </source>
</evidence>
<evidence type="ECO:0000256" key="10">
    <source>
        <dbReference type="ARBA" id="ARBA00022692"/>
    </source>
</evidence>
<keyword evidence="7 21" id="KW-0997">Cell inner membrane</keyword>
<evidence type="ECO:0000256" key="3">
    <source>
        <dbReference type="ARBA" id="ARBA00006113"/>
    </source>
</evidence>
<keyword evidence="25" id="KW-1185">Reference proteome</keyword>
<evidence type="ECO:0000256" key="5">
    <source>
        <dbReference type="ARBA" id="ARBA00022448"/>
    </source>
</evidence>
<keyword evidence="10 22" id="KW-0812">Transmembrane</keyword>
<evidence type="ECO:0000313" key="25">
    <source>
        <dbReference type="Proteomes" id="UP000595460"/>
    </source>
</evidence>
<keyword evidence="5 21" id="KW-0813">Transport</keyword>
<keyword evidence="15 22" id="KW-1133">Transmembrane helix</keyword>
<keyword evidence="19 21" id="KW-0472">Membrane</keyword>
<evidence type="ECO:0000256" key="21">
    <source>
        <dbReference type="PIRNR" id="PIRNR000006"/>
    </source>
</evidence>
<keyword evidence="11 21" id="KW-0479">Metal-binding</keyword>
<evidence type="ECO:0000256" key="18">
    <source>
        <dbReference type="ARBA" id="ARBA00023065"/>
    </source>
</evidence>
<keyword evidence="13 21" id="KW-0375">Hydrogen ion transport</keyword>
<feature type="domain" description="Cytochrome c" evidence="23">
    <location>
        <begin position="212"/>
        <end position="293"/>
    </location>
</feature>
<keyword evidence="18 21" id="KW-0406">Ion transport</keyword>
<dbReference type="PANTHER" id="PTHR33751">
    <property type="entry name" value="CBB3-TYPE CYTOCHROME C OXIDASE SUBUNIT FIXP"/>
    <property type="match status" value="1"/>
</dbReference>
<evidence type="ECO:0000256" key="1">
    <source>
        <dbReference type="ARBA" id="ARBA00004533"/>
    </source>
</evidence>
<evidence type="ECO:0000256" key="19">
    <source>
        <dbReference type="ARBA" id="ARBA00023136"/>
    </source>
</evidence>
<organism evidence="24 25">
    <name type="scientific">Devosia oryziradicis</name>
    <dbReference type="NCBI Taxonomy" id="2801335"/>
    <lineage>
        <taxon>Bacteria</taxon>
        <taxon>Pseudomonadati</taxon>
        <taxon>Pseudomonadota</taxon>
        <taxon>Alphaproteobacteria</taxon>
        <taxon>Hyphomicrobiales</taxon>
        <taxon>Devosiaceae</taxon>
        <taxon>Devosia</taxon>
    </lineage>
</organism>
<dbReference type="InterPro" id="IPR050597">
    <property type="entry name" value="Cytochrome_c_Oxidase_Subunit"/>
</dbReference>
<dbReference type="InterPro" id="IPR009056">
    <property type="entry name" value="Cyt_c-like_dom"/>
</dbReference>
<dbReference type="InterPro" id="IPR038414">
    <property type="entry name" value="CcoP_N_sf"/>
</dbReference>